<dbReference type="AlphaFoldDB" id="A0A4Y7QIM3"/>
<dbReference type="PANTHER" id="PTHR31776:SF0">
    <property type="entry name" value="ALPHA-L-ARABINOFURANOSIDASE 1"/>
    <property type="match status" value="1"/>
</dbReference>
<proteinExistence type="predicted"/>
<dbReference type="VEuPathDB" id="FungiDB:BD410DRAFT_783070"/>
<keyword evidence="3" id="KW-1185">Reference proteome</keyword>
<dbReference type="GO" id="GO:0046556">
    <property type="term" value="F:alpha-L-arabinofuranosidase activity"/>
    <property type="evidence" value="ECO:0007669"/>
    <property type="project" value="TreeGrafter"/>
</dbReference>
<name>A0A4Y7QIM3_9AGAM</name>
<protein>
    <submittedName>
        <fullName evidence="2">Uncharacterized protein</fullName>
    </submittedName>
</protein>
<keyword evidence="1" id="KW-0732">Signal</keyword>
<dbReference type="Proteomes" id="UP000294933">
    <property type="component" value="Unassembled WGS sequence"/>
</dbReference>
<dbReference type="EMBL" id="ML170160">
    <property type="protein sequence ID" value="TDL26962.1"/>
    <property type="molecule type" value="Genomic_DNA"/>
</dbReference>
<organism evidence="2 3">
    <name type="scientific">Rickenella mellea</name>
    <dbReference type="NCBI Taxonomy" id="50990"/>
    <lineage>
        <taxon>Eukaryota</taxon>
        <taxon>Fungi</taxon>
        <taxon>Dikarya</taxon>
        <taxon>Basidiomycota</taxon>
        <taxon>Agaricomycotina</taxon>
        <taxon>Agaricomycetes</taxon>
        <taxon>Hymenochaetales</taxon>
        <taxon>Rickenellaceae</taxon>
        <taxon>Rickenella</taxon>
    </lineage>
</organism>
<dbReference type="PANTHER" id="PTHR31776">
    <property type="entry name" value="ALPHA-L-ARABINOFURANOSIDASE 1"/>
    <property type="match status" value="1"/>
</dbReference>
<sequence>MFGLTLLTTALVTAHALGQSYTVTINATASHPIPTTLYGWMWESGDGGLYAELLQNRAFQQVIPNTSGALYAWSALGGTSLTVVDNTVTPSLSTALTNSLQVQIPANASGNIGVSNSGYFGEL</sequence>
<dbReference type="STRING" id="50990.A0A4Y7QIM3"/>
<evidence type="ECO:0000256" key="1">
    <source>
        <dbReference type="SAM" id="SignalP"/>
    </source>
</evidence>
<evidence type="ECO:0000313" key="3">
    <source>
        <dbReference type="Proteomes" id="UP000294933"/>
    </source>
</evidence>
<accession>A0A4Y7QIM3</accession>
<gene>
    <name evidence="2" type="ORF">BD410DRAFT_783070</name>
</gene>
<dbReference type="InterPro" id="IPR051563">
    <property type="entry name" value="Glycosyl_Hydrolase_51"/>
</dbReference>
<reference evidence="2 3" key="1">
    <citation type="submission" date="2018-06" db="EMBL/GenBank/DDBJ databases">
        <title>A transcriptomic atlas of mushroom development highlights an independent origin of complex multicellularity.</title>
        <authorList>
            <consortium name="DOE Joint Genome Institute"/>
            <person name="Krizsan K."/>
            <person name="Almasi E."/>
            <person name="Merenyi Z."/>
            <person name="Sahu N."/>
            <person name="Viragh M."/>
            <person name="Koszo T."/>
            <person name="Mondo S."/>
            <person name="Kiss B."/>
            <person name="Balint B."/>
            <person name="Kues U."/>
            <person name="Barry K."/>
            <person name="Hegedus J.C."/>
            <person name="Henrissat B."/>
            <person name="Johnson J."/>
            <person name="Lipzen A."/>
            <person name="Ohm R."/>
            <person name="Nagy I."/>
            <person name="Pangilinan J."/>
            <person name="Yan J."/>
            <person name="Xiong Y."/>
            <person name="Grigoriev I.V."/>
            <person name="Hibbett D.S."/>
            <person name="Nagy L.G."/>
        </authorList>
    </citation>
    <scope>NUCLEOTIDE SEQUENCE [LARGE SCALE GENOMIC DNA]</scope>
    <source>
        <strain evidence="2 3">SZMC22713</strain>
    </source>
</reference>
<dbReference type="OrthoDB" id="406864at2759"/>
<evidence type="ECO:0000313" key="2">
    <source>
        <dbReference type="EMBL" id="TDL26962.1"/>
    </source>
</evidence>
<feature type="chain" id="PRO_5021200028" evidence="1">
    <location>
        <begin position="19"/>
        <end position="123"/>
    </location>
</feature>
<feature type="signal peptide" evidence="1">
    <location>
        <begin position="1"/>
        <end position="18"/>
    </location>
</feature>